<protein>
    <recommendedName>
        <fullName evidence="4">Sec-independent protein translocase protein TatA</fullName>
    </recommendedName>
</protein>
<keyword evidence="1" id="KW-1133">Transmembrane helix</keyword>
<evidence type="ECO:0000313" key="3">
    <source>
        <dbReference type="Proteomes" id="UP001597052"/>
    </source>
</evidence>
<dbReference type="EMBL" id="JBHUDM010000002">
    <property type="protein sequence ID" value="MFD1641641.1"/>
    <property type="molecule type" value="Genomic_DNA"/>
</dbReference>
<organism evidence="2 3">
    <name type="scientific">Halohasta litorea</name>
    <dbReference type="NCBI Taxonomy" id="869891"/>
    <lineage>
        <taxon>Archaea</taxon>
        <taxon>Methanobacteriati</taxon>
        <taxon>Methanobacteriota</taxon>
        <taxon>Stenosarchaea group</taxon>
        <taxon>Halobacteria</taxon>
        <taxon>Halobacteriales</taxon>
        <taxon>Haloferacaceae</taxon>
        <taxon>Halohasta</taxon>
    </lineage>
</organism>
<name>A0ABD6D9K7_9EURY</name>
<dbReference type="AlphaFoldDB" id="A0ABD6D9K7"/>
<evidence type="ECO:0008006" key="4">
    <source>
        <dbReference type="Google" id="ProtNLM"/>
    </source>
</evidence>
<feature type="transmembrane region" description="Helical" evidence="1">
    <location>
        <begin position="7"/>
        <end position="28"/>
    </location>
</feature>
<accession>A0ABD6D9K7</accession>
<keyword evidence="1" id="KW-0812">Transmembrane</keyword>
<keyword evidence="1" id="KW-0472">Membrane</keyword>
<dbReference type="RefSeq" id="WP_256396759.1">
    <property type="nucleotide sequence ID" value="NZ_JANHDJ010000005.1"/>
</dbReference>
<evidence type="ECO:0000313" key="2">
    <source>
        <dbReference type="EMBL" id="MFD1641641.1"/>
    </source>
</evidence>
<gene>
    <name evidence="2" type="ORF">ACFSBW_07120</name>
</gene>
<comment type="caution">
    <text evidence="2">The sequence shown here is derived from an EMBL/GenBank/DDBJ whole genome shotgun (WGS) entry which is preliminary data.</text>
</comment>
<sequence length="58" mass="6285">MDSLAELIDAILLPLIFVGLGLLLFGIGRHLHLLDLNLVRQLGMNPDDSDESAQGDSE</sequence>
<keyword evidence="3" id="KW-1185">Reference proteome</keyword>
<dbReference type="Proteomes" id="UP001597052">
    <property type="component" value="Unassembled WGS sequence"/>
</dbReference>
<proteinExistence type="predicted"/>
<evidence type="ECO:0000256" key="1">
    <source>
        <dbReference type="SAM" id="Phobius"/>
    </source>
</evidence>
<reference evidence="2 3" key="1">
    <citation type="journal article" date="2019" name="Int. J. Syst. Evol. Microbiol.">
        <title>The Global Catalogue of Microorganisms (GCM) 10K type strain sequencing project: providing services to taxonomists for standard genome sequencing and annotation.</title>
        <authorList>
            <consortium name="The Broad Institute Genomics Platform"/>
            <consortium name="The Broad Institute Genome Sequencing Center for Infectious Disease"/>
            <person name="Wu L."/>
            <person name="Ma J."/>
        </authorList>
    </citation>
    <scope>NUCLEOTIDE SEQUENCE [LARGE SCALE GENOMIC DNA]</scope>
    <source>
        <strain evidence="2 3">CGMCC 1.10593</strain>
    </source>
</reference>